<dbReference type="GO" id="GO:0003700">
    <property type="term" value="F:DNA-binding transcription factor activity"/>
    <property type="evidence" value="ECO:0007669"/>
    <property type="project" value="TreeGrafter"/>
</dbReference>
<dbReference type="PROSITE" id="PS00356">
    <property type="entry name" value="HTH_LACI_1"/>
    <property type="match status" value="1"/>
</dbReference>
<dbReference type="InterPro" id="IPR010982">
    <property type="entry name" value="Lambda_DNA-bd_dom_sf"/>
</dbReference>
<keyword evidence="2 5" id="KW-0238">DNA-binding</keyword>
<keyword evidence="3" id="KW-0804">Transcription</keyword>
<dbReference type="PANTHER" id="PTHR30146">
    <property type="entry name" value="LACI-RELATED TRANSCRIPTIONAL REPRESSOR"/>
    <property type="match status" value="1"/>
</dbReference>
<dbReference type="Gene3D" id="3.40.50.2300">
    <property type="match status" value="2"/>
</dbReference>
<dbReference type="RefSeq" id="WP_185684064.1">
    <property type="nucleotide sequence ID" value="NZ_JACLAU010000023.1"/>
</dbReference>
<keyword evidence="6" id="KW-1185">Reference proteome</keyword>
<evidence type="ECO:0000256" key="2">
    <source>
        <dbReference type="ARBA" id="ARBA00023125"/>
    </source>
</evidence>
<sequence>MNTLGGHHSGRATLNDVAKLVGVSAKTVSRVVNGEKGVSEAKREEILAAIEQLGFRLNRAAQALKNSAPNTLILLGDRVDSLYFLQILAGALPAARRSGLNLVVQEVGPAGSTPMSRYLGDVEIDEVAAIVAFPPLCDDAELLALAASQNVPLVRISPIDPTGPGIVISVKEAEGAATAAEYLFGLGHRKVAIIQGMKSHAASRTRVVGFLDGWIEAGGNTSDVSIVRFEDLGVVAPSDNRTGGSSTPEELVDAGVAAAKKILSTGDRPTAVFCFNDAMALGVMWGAQEMGLSVPQDLSIIGFDGNIAAALVRPKLTSVKMPLRQLGESSVELAKGTREAVPELQTELIVAGTCAPPKG</sequence>
<evidence type="ECO:0000313" key="6">
    <source>
        <dbReference type="Proteomes" id="UP000520156"/>
    </source>
</evidence>
<dbReference type="SMART" id="SM00354">
    <property type="entry name" value="HTH_LACI"/>
    <property type="match status" value="1"/>
</dbReference>
<dbReference type="Proteomes" id="UP000520156">
    <property type="component" value="Unassembled WGS sequence"/>
</dbReference>
<gene>
    <name evidence="5" type="ORF">H7F49_13270</name>
</gene>
<dbReference type="AlphaFoldDB" id="A0A7X1KCV7"/>
<dbReference type="InterPro" id="IPR046335">
    <property type="entry name" value="LacI/GalR-like_sensor"/>
</dbReference>
<dbReference type="PANTHER" id="PTHR30146:SF153">
    <property type="entry name" value="LACTOSE OPERON REPRESSOR"/>
    <property type="match status" value="1"/>
</dbReference>
<evidence type="ECO:0000256" key="3">
    <source>
        <dbReference type="ARBA" id="ARBA00023163"/>
    </source>
</evidence>
<evidence type="ECO:0000256" key="1">
    <source>
        <dbReference type="ARBA" id="ARBA00023015"/>
    </source>
</evidence>
<comment type="caution">
    <text evidence="5">The sequence shown here is derived from an EMBL/GenBank/DDBJ whole genome shotgun (WGS) entry which is preliminary data.</text>
</comment>
<organism evidence="5 6">
    <name type="scientific">Novosphingobium aerophilum</name>
    <dbReference type="NCBI Taxonomy" id="2839843"/>
    <lineage>
        <taxon>Bacteria</taxon>
        <taxon>Pseudomonadati</taxon>
        <taxon>Pseudomonadota</taxon>
        <taxon>Alphaproteobacteria</taxon>
        <taxon>Sphingomonadales</taxon>
        <taxon>Sphingomonadaceae</taxon>
        <taxon>Novosphingobium</taxon>
    </lineage>
</organism>
<dbReference type="EMBL" id="JACLAU010000023">
    <property type="protein sequence ID" value="MBC2652668.1"/>
    <property type="molecule type" value="Genomic_DNA"/>
</dbReference>
<protein>
    <submittedName>
        <fullName evidence="5">LacI family DNA-binding transcriptional regulator</fullName>
    </submittedName>
</protein>
<dbReference type="Pfam" id="PF13377">
    <property type="entry name" value="Peripla_BP_3"/>
    <property type="match status" value="1"/>
</dbReference>
<dbReference type="CDD" id="cd01392">
    <property type="entry name" value="HTH_LacI"/>
    <property type="match status" value="1"/>
</dbReference>
<name>A0A7X1KCV7_9SPHN</name>
<reference evidence="5 6" key="1">
    <citation type="submission" date="2020-08" db="EMBL/GenBank/DDBJ databases">
        <title>The genome sequence of Novosphingobium flavum 4Y4.</title>
        <authorList>
            <person name="Liu Y."/>
        </authorList>
    </citation>
    <scope>NUCLEOTIDE SEQUENCE [LARGE SCALE GENOMIC DNA]</scope>
    <source>
        <strain evidence="5 6">4Y4</strain>
    </source>
</reference>
<dbReference type="InterPro" id="IPR028082">
    <property type="entry name" value="Peripla_BP_I"/>
</dbReference>
<dbReference type="SUPFAM" id="SSF53822">
    <property type="entry name" value="Periplasmic binding protein-like I"/>
    <property type="match status" value="1"/>
</dbReference>
<evidence type="ECO:0000259" key="4">
    <source>
        <dbReference type="PROSITE" id="PS50932"/>
    </source>
</evidence>
<dbReference type="Pfam" id="PF00356">
    <property type="entry name" value="LacI"/>
    <property type="match status" value="1"/>
</dbReference>
<keyword evidence="1" id="KW-0805">Transcription regulation</keyword>
<feature type="domain" description="HTH lacI-type" evidence="4">
    <location>
        <begin position="12"/>
        <end position="66"/>
    </location>
</feature>
<dbReference type="Gene3D" id="1.10.260.40">
    <property type="entry name" value="lambda repressor-like DNA-binding domains"/>
    <property type="match status" value="1"/>
</dbReference>
<accession>A0A7X1KCV7</accession>
<dbReference type="PROSITE" id="PS50932">
    <property type="entry name" value="HTH_LACI_2"/>
    <property type="match status" value="1"/>
</dbReference>
<dbReference type="PRINTS" id="PR00036">
    <property type="entry name" value="HTHLACI"/>
</dbReference>
<dbReference type="InterPro" id="IPR000843">
    <property type="entry name" value="HTH_LacI"/>
</dbReference>
<dbReference type="GO" id="GO:0000976">
    <property type="term" value="F:transcription cis-regulatory region binding"/>
    <property type="evidence" value="ECO:0007669"/>
    <property type="project" value="TreeGrafter"/>
</dbReference>
<dbReference type="SUPFAM" id="SSF47413">
    <property type="entry name" value="lambda repressor-like DNA-binding domains"/>
    <property type="match status" value="1"/>
</dbReference>
<evidence type="ECO:0000313" key="5">
    <source>
        <dbReference type="EMBL" id="MBC2652668.1"/>
    </source>
</evidence>
<proteinExistence type="predicted"/>